<dbReference type="Pfam" id="PF14065">
    <property type="entry name" value="Pvc16_N"/>
    <property type="match status" value="1"/>
</dbReference>
<dbReference type="Proteomes" id="UP000219467">
    <property type="component" value="Unassembled WGS sequence"/>
</dbReference>
<evidence type="ECO:0000313" key="2">
    <source>
        <dbReference type="EMBL" id="SNX71087.1"/>
    </source>
</evidence>
<sequence>MIDRALNTTVERLNGHLAARFRTGEPVVMLAPLTDAEGKPADTVKNRLALFVVNIAEDTVPRGPQGGRGTAGGTVRTARPVHLDIYAVLASAHEPDRYLEGLKLLSAALLFFQAQPLLTTQSAPDLPTGIDRLSFELANLRIEEISQLWSNLGGRYVPSVLLKIRSCTLDADAVQTIEPAIRSTAPTVLPGSGGAP</sequence>
<dbReference type="OrthoDB" id="7560784at2"/>
<reference evidence="3" key="1">
    <citation type="submission" date="2017-08" db="EMBL/GenBank/DDBJ databases">
        <authorList>
            <person name="Varghese N."/>
            <person name="Submissions S."/>
        </authorList>
    </citation>
    <scope>NUCLEOTIDE SEQUENCE [LARGE SCALE GENOMIC DNA]</scope>
    <source>
        <strain evidence="3">JA234</strain>
    </source>
</reference>
<keyword evidence="3" id="KW-1185">Reference proteome</keyword>
<dbReference type="RefSeq" id="WP_097030624.1">
    <property type="nucleotide sequence ID" value="NZ_OAOQ01000008.1"/>
</dbReference>
<proteinExistence type="predicted"/>
<name>A0A285CU48_9RHOB</name>
<dbReference type="InterPro" id="IPR025351">
    <property type="entry name" value="Pvc16_N"/>
</dbReference>
<protein>
    <submittedName>
        <fullName evidence="2">Uncharacterized protein DUF4255</fullName>
    </submittedName>
</protein>
<dbReference type="EMBL" id="OAOQ01000008">
    <property type="protein sequence ID" value="SNX71087.1"/>
    <property type="molecule type" value="Genomic_DNA"/>
</dbReference>
<accession>A0A285CU48</accession>
<evidence type="ECO:0000313" key="3">
    <source>
        <dbReference type="Proteomes" id="UP000219467"/>
    </source>
</evidence>
<dbReference type="AlphaFoldDB" id="A0A285CU48"/>
<evidence type="ECO:0000259" key="1">
    <source>
        <dbReference type="Pfam" id="PF14065"/>
    </source>
</evidence>
<feature type="domain" description="Pvc16 N-terminal" evidence="1">
    <location>
        <begin position="11"/>
        <end position="182"/>
    </location>
</feature>
<gene>
    <name evidence="2" type="ORF">SAMN05878503_10840</name>
</gene>
<organism evidence="2 3">
    <name type="scientific">Cereibacter ovatus</name>
    <dbReference type="NCBI Taxonomy" id="439529"/>
    <lineage>
        <taxon>Bacteria</taxon>
        <taxon>Pseudomonadati</taxon>
        <taxon>Pseudomonadota</taxon>
        <taxon>Alphaproteobacteria</taxon>
        <taxon>Rhodobacterales</taxon>
        <taxon>Paracoccaceae</taxon>
        <taxon>Cereibacter</taxon>
    </lineage>
</organism>